<dbReference type="PANTHER" id="PTHR43179:SF12">
    <property type="entry name" value="GALACTOFURANOSYLTRANSFERASE GLFT2"/>
    <property type="match status" value="1"/>
</dbReference>
<name>A0A1I5XAJ4_9BACT</name>
<dbReference type="InterPro" id="IPR001173">
    <property type="entry name" value="Glyco_trans_2-like"/>
</dbReference>
<evidence type="ECO:0000313" key="6">
    <source>
        <dbReference type="Proteomes" id="UP000199306"/>
    </source>
</evidence>
<dbReference type="InterPro" id="IPR029044">
    <property type="entry name" value="Nucleotide-diphossugar_trans"/>
</dbReference>
<evidence type="ECO:0000259" key="4">
    <source>
        <dbReference type="Pfam" id="PF00535"/>
    </source>
</evidence>
<dbReference type="OrthoDB" id="9771846at2"/>
<organism evidence="5 6">
    <name type="scientific">Pseudarcicella hirudinis</name>
    <dbReference type="NCBI Taxonomy" id="1079859"/>
    <lineage>
        <taxon>Bacteria</taxon>
        <taxon>Pseudomonadati</taxon>
        <taxon>Bacteroidota</taxon>
        <taxon>Cytophagia</taxon>
        <taxon>Cytophagales</taxon>
        <taxon>Flectobacillaceae</taxon>
        <taxon>Pseudarcicella</taxon>
    </lineage>
</organism>
<gene>
    <name evidence="5" type="ORF">SAMN04515674_11434</name>
</gene>
<dbReference type="STRING" id="1079859.SAMN04515674_11434"/>
<sequence>MNEPLVSIITVNFDTPEVTADMLRSLSVITYPNWEVIVVDNASPKHSSAVLKKDFPFITHVSSPENLGFAGGNNIGLHYAKGEYVFFVNNDTEVTPDLITILVDYLVAHPECGIACPKIKYFYQPDTIQYAGAIGLHPLTSRSYDIGYLMKDDGKFDDTRVTDLPNGAAMMIPMKLIKEVGEMSEMFFLYYEELDWTARFKKAGYEIHYVGTAEIYHKESISTGKNSPFKTYYLFRNRLLYIRRNYNGFKWIIAGMFFVFVSTPVHSLKHALKKEWGHVKSIWRALFWNFSQAHHKEPDSHSSGLINEVKVD</sequence>
<dbReference type="Pfam" id="PF00535">
    <property type="entry name" value="Glycos_transf_2"/>
    <property type="match status" value="1"/>
</dbReference>
<accession>A0A1I5XAJ4</accession>
<proteinExistence type="inferred from homology"/>
<reference evidence="5 6" key="1">
    <citation type="submission" date="2016-10" db="EMBL/GenBank/DDBJ databases">
        <authorList>
            <person name="de Groot N.N."/>
        </authorList>
    </citation>
    <scope>NUCLEOTIDE SEQUENCE [LARGE SCALE GENOMIC DNA]</scope>
    <source>
        <strain evidence="6">E92,LMG 26720,CCM 7988</strain>
    </source>
</reference>
<dbReference type="Proteomes" id="UP000199306">
    <property type="component" value="Unassembled WGS sequence"/>
</dbReference>
<dbReference type="CDD" id="cd04186">
    <property type="entry name" value="GT_2_like_c"/>
    <property type="match status" value="1"/>
</dbReference>
<evidence type="ECO:0000256" key="1">
    <source>
        <dbReference type="ARBA" id="ARBA00006739"/>
    </source>
</evidence>
<comment type="similarity">
    <text evidence="1">Belongs to the glycosyltransferase 2 family.</text>
</comment>
<evidence type="ECO:0000313" key="5">
    <source>
        <dbReference type="EMBL" id="SFQ28995.1"/>
    </source>
</evidence>
<dbReference type="PANTHER" id="PTHR43179">
    <property type="entry name" value="RHAMNOSYLTRANSFERASE WBBL"/>
    <property type="match status" value="1"/>
</dbReference>
<keyword evidence="3" id="KW-0808">Transferase</keyword>
<dbReference type="Gene3D" id="3.90.550.10">
    <property type="entry name" value="Spore Coat Polysaccharide Biosynthesis Protein SpsA, Chain A"/>
    <property type="match status" value="1"/>
</dbReference>
<dbReference type="GO" id="GO:0016757">
    <property type="term" value="F:glycosyltransferase activity"/>
    <property type="evidence" value="ECO:0007669"/>
    <property type="project" value="UniProtKB-KW"/>
</dbReference>
<protein>
    <recommendedName>
        <fullName evidence="4">Glycosyltransferase 2-like domain-containing protein</fullName>
    </recommendedName>
</protein>
<feature type="domain" description="Glycosyltransferase 2-like" evidence="4">
    <location>
        <begin position="7"/>
        <end position="133"/>
    </location>
</feature>
<dbReference type="EMBL" id="FOXH01000014">
    <property type="protein sequence ID" value="SFQ28995.1"/>
    <property type="molecule type" value="Genomic_DNA"/>
</dbReference>
<keyword evidence="2" id="KW-0328">Glycosyltransferase</keyword>
<evidence type="ECO:0000256" key="3">
    <source>
        <dbReference type="ARBA" id="ARBA00022679"/>
    </source>
</evidence>
<dbReference type="AlphaFoldDB" id="A0A1I5XAJ4"/>
<dbReference type="RefSeq" id="WP_092018907.1">
    <property type="nucleotide sequence ID" value="NZ_FOXH01000014.1"/>
</dbReference>
<keyword evidence="6" id="KW-1185">Reference proteome</keyword>
<dbReference type="SUPFAM" id="SSF53448">
    <property type="entry name" value="Nucleotide-diphospho-sugar transferases"/>
    <property type="match status" value="1"/>
</dbReference>
<evidence type="ECO:0000256" key="2">
    <source>
        <dbReference type="ARBA" id="ARBA00022676"/>
    </source>
</evidence>